<proteinExistence type="predicted"/>
<dbReference type="InterPro" id="IPR034660">
    <property type="entry name" value="DinB/YfiT-like"/>
</dbReference>
<keyword evidence="2" id="KW-0808">Transferase</keyword>
<feature type="domain" description="DinB-like" evidence="1">
    <location>
        <begin position="31"/>
        <end position="164"/>
    </location>
</feature>
<dbReference type="InterPro" id="IPR024775">
    <property type="entry name" value="DinB-like"/>
</dbReference>
<organism evidence="2 3">
    <name type="scientific">Alicyclobacillus fodiniaquatilis</name>
    <dbReference type="NCBI Taxonomy" id="1661150"/>
    <lineage>
        <taxon>Bacteria</taxon>
        <taxon>Bacillati</taxon>
        <taxon>Bacillota</taxon>
        <taxon>Bacilli</taxon>
        <taxon>Bacillales</taxon>
        <taxon>Alicyclobacillaceae</taxon>
        <taxon>Alicyclobacillus</taxon>
    </lineage>
</organism>
<dbReference type="Pfam" id="PF12867">
    <property type="entry name" value="DinB_2"/>
    <property type="match status" value="1"/>
</dbReference>
<dbReference type="GO" id="GO:0016740">
    <property type="term" value="F:transferase activity"/>
    <property type="evidence" value="ECO:0007669"/>
    <property type="project" value="UniProtKB-KW"/>
</dbReference>
<accession>A0ABW4JGG2</accession>
<sequence>MDLRYPIGKANLPEKIERSHIEAWIQDVLAAPSALNQAVAGLTKARLDTPYRPDGWTVRQLVHHLPDSHMPTYINFRLALTQDAPVIKSLDVNASTALTDCQTAGVEMSLQLFAALQQRWAALLQTMAFADFERTVQFPNGALRSLATLLGIYAWHGKHHVAHITALRERMGW</sequence>
<gene>
    <name evidence="2" type="ORF">ACFSB2_12460</name>
</gene>
<dbReference type="SUPFAM" id="SSF109854">
    <property type="entry name" value="DinB/YfiT-like putative metalloenzymes"/>
    <property type="match status" value="1"/>
</dbReference>
<comment type="caution">
    <text evidence="2">The sequence shown here is derived from an EMBL/GenBank/DDBJ whole genome shotgun (WGS) entry which is preliminary data.</text>
</comment>
<protein>
    <submittedName>
        <fullName evidence="2">YfiT family bacillithiol transferase</fullName>
    </submittedName>
</protein>
<dbReference type="Proteomes" id="UP001597079">
    <property type="component" value="Unassembled WGS sequence"/>
</dbReference>
<reference evidence="3" key="1">
    <citation type="journal article" date="2019" name="Int. J. Syst. Evol. Microbiol.">
        <title>The Global Catalogue of Microorganisms (GCM) 10K type strain sequencing project: providing services to taxonomists for standard genome sequencing and annotation.</title>
        <authorList>
            <consortium name="The Broad Institute Genomics Platform"/>
            <consortium name="The Broad Institute Genome Sequencing Center for Infectious Disease"/>
            <person name="Wu L."/>
            <person name="Ma J."/>
        </authorList>
    </citation>
    <scope>NUCLEOTIDE SEQUENCE [LARGE SCALE GENOMIC DNA]</scope>
    <source>
        <strain evidence="3">CGMCC 1.12286</strain>
    </source>
</reference>
<name>A0ABW4JGG2_9BACL</name>
<evidence type="ECO:0000259" key="1">
    <source>
        <dbReference type="Pfam" id="PF12867"/>
    </source>
</evidence>
<evidence type="ECO:0000313" key="2">
    <source>
        <dbReference type="EMBL" id="MFD1675506.1"/>
    </source>
</evidence>
<dbReference type="RefSeq" id="WP_377943387.1">
    <property type="nucleotide sequence ID" value="NZ_JBHUCX010000029.1"/>
</dbReference>
<dbReference type="EMBL" id="JBHUCX010000029">
    <property type="protein sequence ID" value="MFD1675506.1"/>
    <property type="molecule type" value="Genomic_DNA"/>
</dbReference>
<dbReference type="NCBIfam" id="NF009807">
    <property type="entry name" value="PRK13291.1"/>
    <property type="match status" value="1"/>
</dbReference>
<keyword evidence="3" id="KW-1185">Reference proteome</keyword>
<dbReference type="Gene3D" id="1.20.120.450">
    <property type="entry name" value="dinb family like domain"/>
    <property type="match status" value="1"/>
</dbReference>
<evidence type="ECO:0000313" key="3">
    <source>
        <dbReference type="Proteomes" id="UP001597079"/>
    </source>
</evidence>